<dbReference type="SMART" id="SM00347">
    <property type="entry name" value="HTH_MARR"/>
    <property type="match status" value="1"/>
</dbReference>
<feature type="compositionally biased region" description="Basic and acidic residues" evidence="1">
    <location>
        <begin position="1"/>
        <end position="11"/>
    </location>
</feature>
<evidence type="ECO:0000313" key="4">
    <source>
        <dbReference type="Proteomes" id="UP000664288"/>
    </source>
</evidence>
<evidence type="ECO:0000259" key="2">
    <source>
        <dbReference type="PROSITE" id="PS50995"/>
    </source>
</evidence>
<evidence type="ECO:0000256" key="1">
    <source>
        <dbReference type="SAM" id="MobiDB-lite"/>
    </source>
</evidence>
<evidence type="ECO:0000313" key="3">
    <source>
        <dbReference type="EMBL" id="MBO0902076.1"/>
    </source>
</evidence>
<sequence length="175" mass="19410">MFGNRGRDAGGYRRRRVGRPEGNGGLKTAGDGDEEPVGRDGYVLDEQVGFLLRQAQQRHAVLFAECFGGDLTPTQWAVLAKLAEIGECSQNLLGRYTAMDVATIKGVVQRLDARHLVLRRHDPDDRRQLLISLSAEGRSVYTARLADARRASEATLAPLGERERAILLRCLRTLR</sequence>
<dbReference type="Pfam" id="PF01047">
    <property type="entry name" value="MarR"/>
    <property type="match status" value="1"/>
</dbReference>
<dbReference type="SUPFAM" id="SSF46785">
    <property type="entry name" value="Winged helix' DNA-binding domain"/>
    <property type="match status" value="1"/>
</dbReference>
<organism evidence="3 4">
    <name type="scientific">Jiella sonneratiae</name>
    <dbReference type="NCBI Taxonomy" id="2816856"/>
    <lineage>
        <taxon>Bacteria</taxon>
        <taxon>Pseudomonadati</taxon>
        <taxon>Pseudomonadota</taxon>
        <taxon>Alphaproteobacteria</taxon>
        <taxon>Hyphomicrobiales</taxon>
        <taxon>Aurantimonadaceae</taxon>
        <taxon>Jiella</taxon>
    </lineage>
</organism>
<dbReference type="PANTHER" id="PTHR33164:SF95">
    <property type="entry name" value="TRANSCRIPTIONAL REGULATOR"/>
    <property type="match status" value="1"/>
</dbReference>
<reference evidence="3 4" key="1">
    <citation type="submission" date="2021-03" db="EMBL/GenBank/DDBJ databases">
        <title>Whole genome sequence of Jiella sp. MQZ13P-4.</title>
        <authorList>
            <person name="Tuo L."/>
        </authorList>
    </citation>
    <scope>NUCLEOTIDE SEQUENCE [LARGE SCALE GENOMIC DNA]</scope>
    <source>
        <strain evidence="3 4">MQZ13P-4</strain>
    </source>
</reference>
<dbReference type="EMBL" id="JAFMPY010000001">
    <property type="protein sequence ID" value="MBO0902076.1"/>
    <property type="molecule type" value="Genomic_DNA"/>
</dbReference>
<protein>
    <submittedName>
        <fullName evidence="3">Winged helix-turn-helix transcriptional regulator</fullName>
    </submittedName>
</protein>
<dbReference type="InterPro" id="IPR036388">
    <property type="entry name" value="WH-like_DNA-bd_sf"/>
</dbReference>
<dbReference type="InterPro" id="IPR039422">
    <property type="entry name" value="MarR/SlyA-like"/>
</dbReference>
<feature type="domain" description="HTH marR-type" evidence="2">
    <location>
        <begin position="45"/>
        <end position="175"/>
    </location>
</feature>
<dbReference type="InterPro" id="IPR036390">
    <property type="entry name" value="WH_DNA-bd_sf"/>
</dbReference>
<feature type="region of interest" description="Disordered" evidence="1">
    <location>
        <begin position="1"/>
        <end position="38"/>
    </location>
</feature>
<dbReference type="Proteomes" id="UP000664288">
    <property type="component" value="Unassembled WGS sequence"/>
</dbReference>
<comment type="caution">
    <text evidence="3">The sequence shown here is derived from an EMBL/GenBank/DDBJ whole genome shotgun (WGS) entry which is preliminary data.</text>
</comment>
<gene>
    <name evidence="3" type="ORF">J1C47_00345</name>
</gene>
<name>A0ABS3IXD8_9HYPH</name>
<dbReference type="PROSITE" id="PS50995">
    <property type="entry name" value="HTH_MARR_2"/>
    <property type="match status" value="1"/>
</dbReference>
<dbReference type="PANTHER" id="PTHR33164">
    <property type="entry name" value="TRANSCRIPTIONAL REGULATOR, MARR FAMILY"/>
    <property type="match status" value="1"/>
</dbReference>
<proteinExistence type="predicted"/>
<accession>A0ABS3IXD8</accession>
<keyword evidence="4" id="KW-1185">Reference proteome</keyword>
<dbReference type="Gene3D" id="1.10.10.10">
    <property type="entry name" value="Winged helix-like DNA-binding domain superfamily/Winged helix DNA-binding domain"/>
    <property type="match status" value="1"/>
</dbReference>
<dbReference type="InterPro" id="IPR000835">
    <property type="entry name" value="HTH_MarR-typ"/>
</dbReference>